<dbReference type="Gene3D" id="1.25.40.10">
    <property type="entry name" value="Tetratricopeptide repeat domain"/>
    <property type="match status" value="1"/>
</dbReference>
<evidence type="ECO:0000256" key="1">
    <source>
        <dbReference type="ARBA" id="ARBA00008486"/>
    </source>
</evidence>
<dbReference type="Pfam" id="PF08238">
    <property type="entry name" value="Sel1"/>
    <property type="match status" value="3"/>
</dbReference>
<dbReference type="InterPro" id="IPR040239">
    <property type="entry name" value="HcpB-like"/>
</dbReference>
<dbReference type="Proteomes" id="UP000694920">
    <property type="component" value="Unplaced"/>
</dbReference>
<name>A0AAJ7FJ24_CEPCN</name>
<dbReference type="SUPFAM" id="SSF81901">
    <property type="entry name" value="HCP-like"/>
    <property type="match status" value="1"/>
</dbReference>
<keyword evidence="2" id="KW-0677">Repeat</keyword>
<comment type="similarity">
    <text evidence="1">Belongs to the hcp beta-lactamase family.</text>
</comment>
<keyword evidence="3" id="KW-1185">Reference proteome</keyword>
<dbReference type="RefSeq" id="XP_015594245.1">
    <property type="nucleotide sequence ID" value="XM_015738759.2"/>
</dbReference>
<dbReference type="AlphaFoldDB" id="A0AAJ7FJ24"/>
<dbReference type="InterPro" id="IPR006597">
    <property type="entry name" value="Sel1-like"/>
</dbReference>
<sequence length="232" mass="26334">MGTDFKSEKEVQDYLKNLYIEYKFGCYHDKNAETCHLLGDYEESIKKDDAKAGEVYKMNCDTYNYGKSCVRYGSYSFLGKGCKEDRLTGYKYFKKACETDNPEGCTNAGIMAVSNEDFDEKDRSTQVNNGVAMLKKAAEVFNNEKACFYLSGIYIRGIEGHLEKNLKEAYKYSTKACELGNPYACANVAQMYTRGEGVDKNADEAASYKQRALELHKEIKHGKRSVEFQQGL</sequence>
<dbReference type="InterPro" id="IPR011990">
    <property type="entry name" value="TPR-like_helical_dom_sf"/>
</dbReference>
<dbReference type="KEGG" id="ccin:107267277"/>
<proteinExistence type="inferred from homology"/>
<gene>
    <name evidence="4" type="primary">LOC107267277</name>
</gene>
<accession>A0AAJ7FJ24</accession>
<evidence type="ECO:0000313" key="3">
    <source>
        <dbReference type="Proteomes" id="UP000694920"/>
    </source>
</evidence>
<reference evidence="4" key="1">
    <citation type="submission" date="2025-08" db="UniProtKB">
        <authorList>
            <consortium name="RefSeq"/>
        </authorList>
    </citation>
    <scope>IDENTIFICATION</scope>
</reference>
<dbReference type="SMART" id="SM00671">
    <property type="entry name" value="SEL1"/>
    <property type="match status" value="4"/>
</dbReference>
<organism evidence="3 4">
    <name type="scientific">Cephus cinctus</name>
    <name type="common">Wheat stem sawfly</name>
    <dbReference type="NCBI Taxonomy" id="211228"/>
    <lineage>
        <taxon>Eukaryota</taxon>
        <taxon>Metazoa</taxon>
        <taxon>Ecdysozoa</taxon>
        <taxon>Arthropoda</taxon>
        <taxon>Hexapoda</taxon>
        <taxon>Insecta</taxon>
        <taxon>Pterygota</taxon>
        <taxon>Neoptera</taxon>
        <taxon>Endopterygota</taxon>
        <taxon>Hymenoptera</taxon>
        <taxon>Cephoidea</taxon>
        <taxon>Cephidae</taxon>
        <taxon>Cephus</taxon>
    </lineage>
</organism>
<evidence type="ECO:0000256" key="2">
    <source>
        <dbReference type="ARBA" id="ARBA00022737"/>
    </source>
</evidence>
<dbReference type="PANTHER" id="PTHR13891">
    <property type="entry name" value="CYTOCHROME C OXIDASE ASSEMBLY FACTOR 7"/>
    <property type="match status" value="1"/>
</dbReference>
<dbReference type="PANTHER" id="PTHR13891:SF1">
    <property type="entry name" value="CYTOCHROME C OXIDASE ASSEMBLY FACTOR 7"/>
    <property type="match status" value="1"/>
</dbReference>
<evidence type="ECO:0000313" key="4">
    <source>
        <dbReference type="RefSeq" id="XP_015594245.1"/>
    </source>
</evidence>
<dbReference type="GeneID" id="107267277"/>
<protein>
    <submittedName>
        <fullName evidence="4">Cytochrome c oxidase assembly factor 7 homolog</fullName>
    </submittedName>
</protein>
<dbReference type="CTD" id="65260"/>
<dbReference type="GO" id="GO:0005758">
    <property type="term" value="C:mitochondrial intermembrane space"/>
    <property type="evidence" value="ECO:0007669"/>
    <property type="project" value="TreeGrafter"/>
</dbReference>